<keyword evidence="2" id="KW-1185">Reference proteome</keyword>
<dbReference type="OrthoDB" id="5376140at2759"/>
<comment type="caution">
    <text evidence="1">The sequence shown here is derived from an EMBL/GenBank/DDBJ whole genome shotgun (WGS) entry which is preliminary data.</text>
</comment>
<organism evidence="1 2">
    <name type="scientific">Euroglyphus maynei</name>
    <name type="common">Mayne's house dust mite</name>
    <dbReference type="NCBI Taxonomy" id="6958"/>
    <lineage>
        <taxon>Eukaryota</taxon>
        <taxon>Metazoa</taxon>
        <taxon>Ecdysozoa</taxon>
        <taxon>Arthropoda</taxon>
        <taxon>Chelicerata</taxon>
        <taxon>Arachnida</taxon>
        <taxon>Acari</taxon>
        <taxon>Acariformes</taxon>
        <taxon>Sarcoptiformes</taxon>
        <taxon>Astigmata</taxon>
        <taxon>Psoroptidia</taxon>
        <taxon>Analgoidea</taxon>
        <taxon>Pyroglyphidae</taxon>
        <taxon>Pyroglyphinae</taxon>
        <taxon>Euroglyphus</taxon>
    </lineage>
</organism>
<evidence type="ECO:0008006" key="3">
    <source>
        <dbReference type="Google" id="ProtNLM"/>
    </source>
</evidence>
<accession>A0A1Y3B772</accession>
<gene>
    <name evidence="1" type="ORF">BLA29_006842</name>
</gene>
<protein>
    <recommendedName>
        <fullName evidence="3">BAH domain-containing protein</fullName>
    </recommendedName>
</protein>
<dbReference type="InterPro" id="IPR043151">
    <property type="entry name" value="BAH_sf"/>
</dbReference>
<dbReference type="AlphaFoldDB" id="A0A1Y3B772"/>
<dbReference type="Gene3D" id="2.30.30.490">
    <property type="match status" value="1"/>
</dbReference>
<dbReference type="Proteomes" id="UP000194236">
    <property type="component" value="Unassembled WGS sequence"/>
</dbReference>
<proteinExistence type="predicted"/>
<reference evidence="1 2" key="1">
    <citation type="submission" date="2017-03" db="EMBL/GenBank/DDBJ databases">
        <title>Genome Survey of Euroglyphus maynei.</title>
        <authorList>
            <person name="Arlian L.G."/>
            <person name="Morgan M.S."/>
            <person name="Rider S.D."/>
        </authorList>
    </citation>
    <scope>NUCLEOTIDE SEQUENCE [LARGE SCALE GENOMIC DNA]</scope>
    <source>
        <strain evidence="1">Arlian Lab</strain>
        <tissue evidence="1">Whole body</tissue>
    </source>
</reference>
<sequence length="244" mass="28885">MDDHYEYGCIIRKYPNSKSLVHLNRYVLGENTILGETISRNILFASRDCTDIRLTSSLETIVVKFNQSYDLDMNDTDDFSCHQIYDRKRCVFECLHMTPSSEIHCFGCCEKSIIETSKYSIGDCVLLPRDNSDIELPLYKYFDDNNISHQDLEFDDELYPEKWRKRKCRSDSDVYNPNDSLLYGYVEEIIADESGDQLKLKMFFRPENIFENFEDYQKNKYCSNISCTSKMSSIFCRKYYPYVK</sequence>
<evidence type="ECO:0000313" key="1">
    <source>
        <dbReference type="EMBL" id="OTF76691.1"/>
    </source>
</evidence>
<evidence type="ECO:0000313" key="2">
    <source>
        <dbReference type="Proteomes" id="UP000194236"/>
    </source>
</evidence>
<dbReference type="EMBL" id="MUJZ01036268">
    <property type="protein sequence ID" value="OTF76691.1"/>
    <property type="molecule type" value="Genomic_DNA"/>
</dbReference>
<name>A0A1Y3B772_EURMA</name>